<evidence type="ECO:0000259" key="5">
    <source>
        <dbReference type="Pfam" id="PF13302"/>
    </source>
</evidence>
<evidence type="ECO:0000313" key="6">
    <source>
        <dbReference type="EMBL" id="KAJ7096688.1"/>
    </source>
</evidence>
<feature type="domain" description="N-acetyltransferase" evidence="5">
    <location>
        <begin position="218"/>
        <end position="326"/>
    </location>
</feature>
<keyword evidence="1" id="KW-0808">Transferase</keyword>
<dbReference type="Pfam" id="PF13302">
    <property type="entry name" value="Acetyltransf_3"/>
    <property type="match status" value="1"/>
</dbReference>
<dbReference type="GO" id="GO:0016747">
    <property type="term" value="F:acyltransferase activity, transferring groups other than amino-acyl groups"/>
    <property type="evidence" value="ECO:0007669"/>
    <property type="project" value="InterPro"/>
</dbReference>
<dbReference type="InterPro" id="IPR000182">
    <property type="entry name" value="GNAT_dom"/>
</dbReference>
<comment type="similarity">
    <text evidence="3">Belongs to the acetyltransferase family. RimJ subfamily.</text>
</comment>
<reference evidence="6" key="1">
    <citation type="submission" date="2023-03" db="EMBL/GenBank/DDBJ databases">
        <title>Massive genome expansion in bonnet fungi (Mycena s.s.) driven by repeated elements and novel gene families across ecological guilds.</title>
        <authorList>
            <consortium name="Lawrence Berkeley National Laboratory"/>
            <person name="Harder C.B."/>
            <person name="Miyauchi S."/>
            <person name="Viragh M."/>
            <person name="Kuo A."/>
            <person name="Thoen E."/>
            <person name="Andreopoulos B."/>
            <person name="Lu D."/>
            <person name="Skrede I."/>
            <person name="Drula E."/>
            <person name="Henrissat B."/>
            <person name="Morin E."/>
            <person name="Kohler A."/>
            <person name="Barry K."/>
            <person name="LaButti K."/>
            <person name="Morin E."/>
            <person name="Salamov A."/>
            <person name="Lipzen A."/>
            <person name="Mereny Z."/>
            <person name="Hegedus B."/>
            <person name="Baldrian P."/>
            <person name="Stursova M."/>
            <person name="Weitz H."/>
            <person name="Taylor A."/>
            <person name="Grigoriev I.V."/>
            <person name="Nagy L.G."/>
            <person name="Martin F."/>
            <person name="Kauserud H."/>
        </authorList>
    </citation>
    <scope>NUCLEOTIDE SEQUENCE</scope>
    <source>
        <strain evidence="6">CBHHK173m</strain>
    </source>
</reference>
<evidence type="ECO:0000313" key="7">
    <source>
        <dbReference type="Proteomes" id="UP001222325"/>
    </source>
</evidence>
<dbReference type="PANTHER" id="PTHR43792">
    <property type="entry name" value="GNAT FAMILY, PUTATIVE (AFU_ORTHOLOGUE AFUA_3G00765)-RELATED-RELATED"/>
    <property type="match status" value="1"/>
</dbReference>
<comment type="caution">
    <text evidence="6">The sequence shown here is derived from an EMBL/GenBank/DDBJ whole genome shotgun (WGS) entry which is preliminary data.</text>
</comment>
<keyword evidence="2" id="KW-0012">Acyltransferase</keyword>
<accession>A0AAD6XY74</accession>
<feature type="compositionally biased region" description="Polar residues" evidence="4">
    <location>
        <begin position="84"/>
        <end position="94"/>
    </location>
</feature>
<feature type="region of interest" description="Disordered" evidence="4">
    <location>
        <begin position="415"/>
        <end position="529"/>
    </location>
</feature>
<dbReference type="EMBL" id="JARJCN010000011">
    <property type="protein sequence ID" value="KAJ7096688.1"/>
    <property type="molecule type" value="Genomic_DNA"/>
</dbReference>
<dbReference type="Proteomes" id="UP001222325">
    <property type="component" value="Unassembled WGS sequence"/>
</dbReference>
<evidence type="ECO:0000256" key="4">
    <source>
        <dbReference type="SAM" id="MobiDB-lite"/>
    </source>
</evidence>
<dbReference type="InterPro" id="IPR051531">
    <property type="entry name" value="N-acetyltransferase"/>
</dbReference>
<dbReference type="AlphaFoldDB" id="A0AAD6XY74"/>
<protein>
    <recommendedName>
        <fullName evidence="5">N-acetyltransferase domain-containing protein</fullName>
    </recommendedName>
</protein>
<proteinExistence type="inferred from homology"/>
<dbReference type="InterPro" id="IPR016181">
    <property type="entry name" value="Acyl_CoA_acyltransferase"/>
</dbReference>
<dbReference type="PANTHER" id="PTHR43792:SF8">
    <property type="entry name" value="[RIBOSOMAL PROTEIN US5]-ALANINE N-ACETYLTRANSFERASE"/>
    <property type="match status" value="1"/>
</dbReference>
<evidence type="ECO:0000256" key="3">
    <source>
        <dbReference type="ARBA" id="ARBA00038502"/>
    </source>
</evidence>
<evidence type="ECO:0000256" key="1">
    <source>
        <dbReference type="ARBA" id="ARBA00022679"/>
    </source>
</evidence>
<feature type="region of interest" description="Disordered" evidence="4">
    <location>
        <begin position="68"/>
        <end position="102"/>
    </location>
</feature>
<name>A0AAD6XY74_9AGAR</name>
<gene>
    <name evidence="6" type="ORF">B0H15DRAFT_826047</name>
</gene>
<sequence>MPDLAGGNITVSDGLKGFDYHFETLVSLWETLQLCALDSAAQPECDLLSFSQSAFLLGVITRNASLEEKENHPLDSPHIGTADFEQSSRASQRVQPAETDASACCPHRTQLNSVDDDLLEELVGTVSELSRLLRPNRAWDPISMDPEEKARDDRLTMKKVMEKSANTKRTSDPASFRFESSTSTNIVYDQREDIHPTLSLPRATRFTDPPAPPNLAVKRFEVSPRPYYDSEASSGVCNRPLPPDQEPRDGPYAVKIGSYQQPIGLIYLATTPLVPSPLDQVGELNLGIILSPEHRGKGYAREAIQLAVKYAFDVRHCHRIQASLLPSSSKDCMVSLLTRMRFGHEGTKRSAFFNPMTAEWQDVTTLALLDTSWAMRRFIKAAPKSLWDELFLRHERERDELLRWEETHHRLKRPMTSSMETLHATPLSLDGDPDSDAASSTYASKGKRRALSGNQDLYDEPTSDADSGCNDRVFLQRASDAESQRSGASSPALSDASFESIPRSVTTTSSDWDMFESSSSGSSNLGELD</sequence>
<evidence type="ECO:0000256" key="2">
    <source>
        <dbReference type="ARBA" id="ARBA00023315"/>
    </source>
</evidence>
<feature type="compositionally biased region" description="Low complexity" evidence="4">
    <location>
        <begin position="509"/>
        <end position="523"/>
    </location>
</feature>
<dbReference type="CDD" id="cd04301">
    <property type="entry name" value="NAT_SF"/>
    <property type="match status" value="1"/>
</dbReference>
<dbReference type="SUPFAM" id="SSF55729">
    <property type="entry name" value="Acyl-CoA N-acyltransferases (Nat)"/>
    <property type="match status" value="1"/>
</dbReference>
<keyword evidence="7" id="KW-1185">Reference proteome</keyword>
<dbReference type="Gene3D" id="3.40.630.30">
    <property type="match status" value="1"/>
</dbReference>
<organism evidence="6 7">
    <name type="scientific">Mycena belliarum</name>
    <dbReference type="NCBI Taxonomy" id="1033014"/>
    <lineage>
        <taxon>Eukaryota</taxon>
        <taxon>Fungi</taxon>
        <taxon>Dikarya</taxon>
        <taxon>Basidiomycota</taxon>
        <taxon>Agaricomycotina</taxon>
        <taxon>Agaricomycetes</taxon>
        <taxon>Agaricomycetidae</taxon>
        <taxon>Agaricales</taxon>
        <taxon>Marasmiineae</taxon>
        <taxon>Mycenaceae</taxon>
        <taxon>Mycena</taxon>
    </lineage>
</organism>